<keyword evidence="3" id="KW-1185">Reference proteome</keyword>
<comment type="caution">
    <text evidence="2">The sequence shown here is derived from an EMBL/GenBank/DDBJ whole genome shotgun (WGS) entry which is preliminary data.</text>
</comment>
<feature type="compositionally biased region" description="Polar residues" evidence="1">
    <location>
        <begin position="99"/>
        <end position="111"/>
    </location>
</feature>
<dbReference type="PANTHER" id="PTHR28333">
    <property type="entry name" value="NUCLEAR FRAGILE X MENTAL RETARDATION-INTERACTING PROTEIN 2"/>
    <property type="match status" value="1"/>
</dbReference>
<proteinExistence type="predicted"/>
<feature type="region of interest" description="Disordered" evidence="1">
    <location>
        <begin position="35"/>
        <end position="113"/>
    </location>
</feature>
<reference evidence="2 3" key="1">
    <citation type="submission" date="2024-06" db="EMBL/GenBank/DDBJ databases">
        <authorList>
            <person name="Pan Q."/>
            <person name="Wen M."/>
            <person name="Jouanno E."/>
            <person name="Zahm M."/>
            <person name="Klopp C."/>
            <person name="Cabau C."/>
            <person name="Louis A."/>
            <person name="Berthelot C."/>
            <person name="Parey E."/>
            <person name="Roest Crollius H."/>
            <person name="Montfort J."/>
            <person name="Robinson-Rechavi M."/>
            <person name="Bouchez O."/>
            <person name="Lampietro C."/>
            <person name="Lopez Roques C."/>
            <person name="Donnadieu C."/>
            <person name="Postlethwait J."/>
            <person name="Bobe J."/>
            <person name="Verreycken H."/>
            <person name="Guiguen Y."/>
        </authorList>
    </citation>
    <scope>NUCLEOTIDE SEQUENCE [LARGE SCALE GENOMIC DNA]</scope>
    <source>
        <strain evidence="2">Up_M1</strain>
        <tissue evidence="2">Testis</tissue>
    </source>
</reference>
<dbReference type="AlphaFoldDB" id="A0ABD0WIH0"/>
<feature type="compositionally biased region" description="Basic and acidic residues" evidence="1">
    <location>
        <begin position="35"/>
        <end position="44"/>
    </location>
</feature>
<evidence type="ECO:0008006" key="4">
    <source>
        <dbReference type="Google" id="ProtNLM"/>
    </source>
</evidence>
<evidence type="ECO:0000256" key="1">
    <source>
        <dbReference type="SAM" id="MobiDB-lite"/>
    </source>
</evidence>
<feature type="region of interest" description="Disordered" evidence="1">
    <location>
        <begin position="511"/>
        <end position="535"/>
    </location>
</feature>
<name>A0ABD0WIH0_UMBPY</name>
<feature type="compositionally biased region" description="Polar residues" evidence="1">
    <location>
        <begin position="74"/>
        <end position="85"/>
    </location>
</feature>
<accession>A0ABD0WIH0</accession>
<dbReference type="EMBL" id="JAGEUA010000006">
    <property type="protein sequence ID" value="KAL0973344.1"/>
    <property type="molecule type" value="Genomic_DNA"/>
</dbReference>
<dbReference type="Proteomes" id="UP001557470">
    <property type="component" value="Unassembled WGS sequence"/>
</dbReference>
<protein>
    <recommendedName>
        <fullName evidence="4">Nuclear fragile X mental retardation-interacting protein 2</fullName>
    </recommendedName>
</protein>
<evidence type="ECO:0000313" key="3">
    <source>
        <dbReference type="Proteomes" id="UP001557470"/>
    </source>
</evidence>
<organism evidence="2 3">
    <name type="scientific">Umbra pygmaea</name>
    <name type="common">Eastern mudminnow</name>
    <dbReference type="NCBI Taxonomy" id="75934"/>
    <lineage>
        <taxon>Eukaryota</taxon>
        <taxon>Metazoa</taxon>
        <taxon>Chordata</taxon>
        <taxon>Craniata</taxon>
        <taxon>Vertebrata</taxon>
        <taxon>Euteleostomi</taxon>
        <taxon>Actinopterygii</taxon>
        <taxon>Neopterygii</taxon>
        <taxon>Teleostei</taxon>
        <taxon>Protacanthopterygii</taxon>
        <taxon>Esociformes</taxon>
        <taxon>Umbridae</taxon>
        <taxon>Umbra</taxon>
    </lineage>
</organism>
<evidence type="ECO:0000313" key="2">
    <source>
        <dbReference type="EMBL" id="KAL0973344.1"/>
    </source>
</evidence>
<gene>
    <name evidence="2" type="ORF">UPYG_G00202250</name>
</gene>
<dbReference type="InterPro" id="IPR032747">
    <property type="entry name" value="NUFIP2"/>
</dbReference>
<dbReference type="PANTHER" id="PTHR28333:SF2">
    <property type="entry name" value="FMR1-INTERACTING PROTEIN NUFIP2"/>
    <property type="match status" value="1"/>
</dbReference>
<sequence length="622" mass="66479">MEDRPGGWVAEGCLKHVELNRPGLPNVCVENDQHRQQLHEEAQTEKTGNGEMNGTPVEREETSSARVPAEYLHSCSSRQLETSNLKPKPPVKTLATHAKGSSNSHFKNSMNCRDDKPSELKTCESKCEATALPNGVVLLKPGLYANGYSGSGFESGYITPKKRWAQRSARAEQGVTGQEKAMLHTAMVPNKPESEPLACEPAEIRTGTQSPTSMKGVSPVDQVSELQCKNSEGKASAGLVKKLEDRSGKAKLIPTKEDSWTLFKPPPVFPVDNSSAKTVPKISYASKVKENLNKAAVQVAEDTLPHQYQAPAKVSQVPMSAVKTITSPSFINGPLSEEGNNCPLPAPLFTPTACTALAPVSPSQKGQGESSASSNCINTPGVPSITVRELRKPSLLGISNMQPGLPSARQGETCAAKTNPKALVDIFQNQWGLSFINEPSAGPGVGAAVVVPPARKGQIMEFTFQGGGSAALPLKISTTSNLRTDKPLFPMALEKDKQIICHSLKTVGKSGPLLTPGLDEQKGQGPDRDTQMDEAGSGCAVVAPGAELPSASPIHPVAAVSMEPGHSKDCHPKTNRGAFDLRAAVIYHINEVEYIWSLHKQDPKRVVLYDQTKDGPVQLCHD</sequence>
<dbReference type="Pfam" id="PF15293">
    <property type="entry name" value="NUFIP2"/>
    <property type="match status" value="1"/>
</dbReference>
<feature type="compositionally biased region" description="Basic and acidic residues" evidence="1">
    <location>
        <begin position="519"/>
        <end position="531"/>
    </location>
</feature>